<evidence type="ECO:0000259" key="16">
    <source>
        <dbReference type="PROSITE" id="PS50268"/>
    </source>
</evidence>
<evidence type="ECO:0000256" key="2">
    <source>
        <dbReference type="ARBA" id="ARBA00004251"/>
    </source>
</evidence>
<dbReference type="SUPFAM" id="SSF49313">
    <property type="entry name" value="Cadherin-like"/>
    <property type="match status" value="6"/>
</dbReference>
<keyword evidence="3" id="KW-1003">Cell membrane</keyword>
<keyword evidence="9 14" id="KW-1133">Transmembrane helix</keyword>
<dbReference type="Gene3D" id="2.60.40.60">
    <property type="entry name" value="Cadherins"/>
    <property type="match status" value="6"/>
</dbReference>
<feature type="domain" description="Cadherin" evidence="16">
    <location>
        <begin position="576"/>
        <end position="672"/>
    </location>
</feature>
<dbReference type="PROSITE" id="PS00232">
    <property type="entry name" value="CADHERIN_1"/>
    <property type="match status" value="3"/>
</dbReference>
<evidence type="ECO:0000256" key="13">
    <source>
        <dbReference type="SAM" id="MobiDB-lite"/>
    </source>
</evidence>
<organism evidence="17 18">
    <name type="scientific">Salmo salar</name>
    <name type="common">Atlantic salmon</name>
    <dbReference type="NCBI Taxonomy" id="8030"/>
    <lineage>
        <taxon>Eukaryota</taxon>
        <taxon>Metazoa</taxon>
        <taxon>Chordata</taxon>
        <taxon>Craniata</taxon>
        <taxon>Vertebrata</taxon>
        <taxon>Euteleostomi</taxon>
        <taxon>Actinopterygii</taxon>
        <taxon>Neopterygii</taxon>
        <taxon>Teleostei</taxon>
        <taxon>Protacanthopterygii</taxon>
        <taxon>Salmoniformes</taxon>
        <taxon>Salmonidae</taxon>
        <taxon>Salmoninae</taxon>
        <taxon>Salmo</taxon>
    </lineage>
</organism>
<dbReference type="GeneID" id="106603249"/>
<evidence type="ECO:0000256" key="9">
    <source>
        <dbReference type="ARBA" id="ARBA00022989"/>
    </source>
</evidence>
<dbReference type="InterPro" id="IPR015919">
    <property type="entry name" value="Cadherin-like_sf"/>
</dbReference>
<dbReference type="InterPro" id="IPR031904">
    <property type="entry name" value="Cadherin_CBD"/>
</dbReference>
<evidence type="ECO:0000256" key="5">
    <source>
        <dbReference type="ARBA" id="ARBA00022729"/>
    </source>
</evidence>
<keyword evidence="17" id="KW-1185">Reference proteome</keyword>
<keyword evidence="4 14" id="KW-0812">Transmembrane</keyword>
<dbReference type="InterPro" id="IPR002126">
    <property type="entry name" value="Cadherin-like_dom"/>
</dbReference>
<keyword evidence="11" id="KW-0325">Glycoprotein</keyword>
<feature type="transmembrane region" description="Helical" evidence="14">
    <location>
        <begin position="686"/>
        <end position="708"/>
    </location>
</feature>
<accession>A0ABM3EPE5</accession>
<dbReference type="Pfam" id="PF16492">
    <property type="entry name" value="Cadherin_C_2"/>
    <property type="match status" value="1"/>
</dbReference>
<keyword evidence="10 14" id="KW-0472">Membrane</keyword>
<evidence type="ECO:0000256" key="10">
    <source>
        <dbReference type="ARBA" id="ARBA00023136"/>
    </source>
</evidence>
<evidence type="ECO:0000256" key="1">
    <source>
        <dbReference type="ARBA" id="ARBA00003436"/>
    </source>
</evidence>
<keyword evidence="7 12" id="KW-0106">Calcium</keyword>
<evidence type="ECO:0000256" key="14">
    <source>
        <dbReference type="SAM" id="Phobius"/>
    </source>
</evidence>
<feature type="domain" description="Cadherin" evidence="16">
    <location>
        <begin position="242"/>
        <end position="346"/>
    </location>
</feature>
<feature type="domain" description="Cadherin" evidence="16">
    <location>
        <begin position="452"/>
        <end position="561"/>
    </location>
</feature>
<evidence type="ECO:0000256" key="12">
    <source>
        <dbReference type="PROSITE-ProRule" id="PRU00043"/>
    </source>
</evidence>
<proteinExistence type="predicted"/>
<dbReference type="PROSITE" id="PS50268">
    <property type="entry name" value="CADHERIN_2"/>
    <property type="match status" value="6"/>
</dbReference>
<keyword evidence="6" id="KW-0677">Repeat</keyword>
<feature type="region of interest" description="Disordered" evidence="13">
    <location>
        <begin position="799"/>
        <end position="830"/>
    </location>
</feature>
<protein>
    <submittedName>
        <fullName evidence="18">Protocadherin beta-15 isoform X30</fullName>
    </submittedName>
</protein>
<feature type="domain" description="Cadherin" evidence="16">
    <location>
        <begin position="158"/>
        <end position="241"/>
    </location>
</feature>
<dbReference type="Proteomes" id="UP001652741">
    <property type="component" value="Chromosome ssa04"/>
</dbReference>
<dbReference type="PANTHER" id="PTHR24028">
    <property type="entry name" value="CADHERIN-87A"/>
    <property type="match status" value="1"/>
</dbReference>
<evidence type="ECO:0000313" key="18">
    <source>
        <dbReference type="RefSeq" id="XP_045572938.1"/>
    </source>
</evidence>
<keyword evidence="5 15" id="KW-0732">Signal</keyword>
<evidence type="ECO:0000256" key="7">
    <source>
        <dbReference type="ARBA" id="ARBA00022837"/>
    </source>
</evidence>
<evidence type="ECO:0000256" key="6">
    <source>
        <dbReference type="ARBA" id="ARBA00022737"/>
    </source>
</evidence>
<feature type="compositionally biased region" description="Polar residues" evidence="13">
    <location>
        <begin position="799"/>
        <end position="818"/>
    </location>
</feature>
<feature type="domain" description="Cadherin" evidence="16">
    <location>
        <begin position="25"/>
        <end position="132"/>
    </location>
</feature>
<feature type="region of interest" description="Disordered" evidence="13">
    <location>
        <begin position="918"/>
        <end position="961"/>
    </location>
</feature>
<evidence type="ECO:0000256" key="3">
    <source>
        <dbReference type="ARBA" id="ARBA00022475"/>
    </source>
</evidence>
<name>A0ABM3EPE5_SALSA</name>
<dbReference type="Pfam" id="PF08266">
    <property type="entry name" value="Cadherin_2"/>
    <property type="match status" value="1"/>
</dbReference>
<feature type="chain" id="PRO_5045632938" evidence="15">
    <location>
        <begin position="19"/>
        <end position="961"/>
    </location>
</feature>
<evidence type="ECO:0000256" key="11">
    <source>
        <dbReference type="ARBA" id="ARBA00023180"/>
    </source>
</evidence>
<dbReference type="PANTHER" id="PTHR24028:SF114">
    <property type="entry name" value="PCDH2G3 PROTEIN-RELATED"/>
    <property type="match status" value="1"/>
</dbReference>
<feature type="compositionally biased region" description="Basic residues" evidence="13">
    <location>
        <begin position="951"/>
        <end position="961"/>
    </location>
</feature>
<dbReference type="InterPro" id="IPR032455">
    <property type="entry name" value="Cadherin_C"/>
</dbReference>
<dbReference type="PRINTS" id="PR00205">
    <property type="entry name" value="CADHERIN"/>
</dbReference>
<gene>
    <name evidence="18" type="primary">LOC106603249</name>
</gene>
<dbReference type="InterPro" id="IPR050174">
    <property type="entry name" value="Protocadherin/Cadherin-CA"/>
</dbReference>
<reference evidence="18" key="1">
    <citation type="submission" date="2025-08" db="UniProtKB">
        <authorList>
            <consortium name="RefSeq"/>
        </authorList>
    </citation>
    <scope>IDENTIFICATION</scope>
</reference>
<evidence type="ECO:0000313" key="17">
    <source>
        <dbReference type="Proteomes" id="UP001652741"/>
    </source>
</evidence>
<dbReference type="InterPro" id="IPR020894">
    <property type="entry name" value="Cadherin_CS"/>
</dbReference>
<dbReference type="SMART" id="SM00112">
    <property type="entry name" value="CA"/>
    <property type="match status" value="6"/>
</dbReference>
<evidence type="ECO:0000256" key="15">
    <source>
        <dbReference type="SAM" id="SignalP"/>
    </source>
</evidence>
<dbReference type="Pfam" id="PF00028">
    <property type="entry name" value="Cadherin"/>
    <property type="match status" value="5"/>
</dbReference>
<comment type="function">
    <text evidence="1">Potential calcium-dependent cell-adhesion protein. May be involved in the establishment and maintenance of specific neuronal connections in the brain.</text>
</comment>
<dbReference type="InterPro" id="IPR013164">
    <property type="entry name" value="Cadherin_N"/>
</dbReference>
<dbReference type="RefSeq" id="XP_045572938.1">
    <property type="nucleotide sequence ID" value="XM_045716982.1"/>
</dbReference>
<dbReference type="CDD" id="cd11304">
    <property type="entry name" value="Cadherin_repeat"/>
    <property type="match status" value="6"/>
</dbReference>
<feature type="domain" description="Cadherin" evidence="16">
    <location>
        <begin position="347"/>
        <end position="451"/>
    </location>
</feature>
<evidence type="ECO:0000256" key="4">
    <source>
        <dbReference type="ARBA" id="ARBA00022692"/>
    </source>
</evidence>
<dbReference type="Pfam" id="PF15974">
    <property type="entry name" value="Cadherin_tail"/>
    <property type="match status" value="1"/>
</dbReference>
<evidence type="ECO:0000256" key="8">
    <source>
        <dbReference type="ARBA" id="ARBA00022889"/>
    </source>
</evidence>
<sequence>MGYTGSSVFTSLFRLAFCHCLMRISNGDLSYSIPEEMKRGSVIGNLVKDLGLDAKRLSGRKARLDMDGSRQRYCDINVNTGELIVAETIDREELCGPKVSCSLKYELVLEKPLELHRITVQIQDINDNSPRFPNARIDLEIRESAYKGARYPLDEPHDSDIGLNGIQSYSLERNDYFILDVQTSSDGGKYGELVLEKELDRELQQEVTLLLTAVDGGTPQRSGTVVIHVTVLDANDNKPVFSQTVYKVRLPENSPTGTVVVAVSASDEDEGANGEVSYEFNRISDKAAKLFSIDKKTGEIKVQGPIDYEENTEYEVRVQAKDGSGLAGNAKVMIEITDLNDNAPVILIKSFNNPIPENVLPGTEVGIINVQDEDSEGNRQVRCSIQQNVPFKLNPSIKNYYSLVTTSELDREIISDYNITITAADEGSSPLSSSKTIHLSVSDVNDNPPVFEEQSYSSYVTENNKPGSSMCSVTARDPDWRQNGTVVYSLLPSGVNGVPVSSFLSINGDTGVIHAVRAFDYEQFRSFKVHVVARDNGSPPLSSNVTVRVFITDENDNSPQILYPAPAGNSLMTEMVPKAALAGSLVSKVIAVDADSGQNAWLSYQIVKSTDPGLFTIGLHSGEIRAQRDISESDSMKQNLVISVKDNGQPSLSATCDVYLLISDNLAEIPELKDMAYEDSSKLTSYLIIALVSVSTFFLTFIILILAVRFCRSRKPRMLFDGAVAIPSAYFPPNYAEVDGAGTLRSSYNYDAYLTTGSRTSDFKFARSYNDSTLPADQTLTRCPDTLLEGSIMSLNTAGEANEQKPPNNDWRFTQQGQRPGPSGTYRYSTSTQQRWTPYGKARAGPHPEGAGGAIVGTGPWPNPPTEAEQLQALMAAANEVSEATATLGPRYNAQFPMQHVPDYRQNVYIPGSTATLTANPQQMMPQPALQGPPQAIPQVDVPNAAQTPASKKKSTKKDKK</sequence>
<comment type="subcellular location">
    <subcellularLocation>
        <location evidence="2">Cell membrane</location>
        <topology evidence="2">Single-pass type I membrane protein</topology>
    </subcellularLocation>
</comment>
<feature type="signal peptide" evidence="15">
    <location>
        <begin position="1"/>
        <end position="18"/>
    </location>
</feature>
<keyword evidence="8" id="KW-0130">Cell adhesion</keyword>